<proteinExistence type="predicted"/>
<gene>
    <name evidence="2" type="ORF">R1flu_019048</name>
</gene>
<sequence length="134" mass="15462">MSIGWLEVLLVVFSDFVETPAFLLHENARVDSLEELVNWSFTAEKWIFNRSEWSITCPILEKKAGFPLTAAGIHRLYREMDAAMALPILNLRWKFVKAGQARKKILKKAMRAALENSTDIPLKYRIQISAKLRE</sequence>
<dbReference type="AlphaFoldDB" id="A0ABD1ZHX1"/>
<feature type="chain" id="PRO_5044887246" evidence="1">
    <location>
        <begin position="22"/>
        <end position="134"/>
    </location>
</feature>
<keyword evidence="3" id="KW-1185">Reference proteome</keyword>
<dbReference type="EMBL" id="JBHFFA010000001">
    <property type="protein sequence ID" value="KAL2650920.1"/>
    <property type="molecule type" value="Genomic_DNA"/>
</dbReference>
<evidence type="ECO:0000256" key="1">
    <source>
        <dbReference type="SAM" id="SignalP"/>
    </source>
</evidence>
<comment type="caution">
    <text evidence="2">The sequence shown here is derived from an EMBL/GenBank/DDBJ whole genome shotgun (WGS) entry which is preliminary data.</text>
</comment>
<evidence type="ECO:0000313" key="2">
    <source>
        <dbReference type="EMBL" id="KAL2650920.1"/>
    </source>
</evidence>
<organism evidence="2 3">
    <name type="scientific">Riccia fluitans</name>
    <dbReference type="NCBI Taxonomy" id="41844"/>
    <lineage>
        <taxon>Eukaryota</taxon>
        <taxon>Viridiplantae</taxon>
        <taxon>Streptophyta</taxon>
        <taxon>Embryophyta</taxon>
        <taxon>Marchantiophyta</taxon>
        <taxon>Marchantiopsida</taxon>
        <taxon>Marchantiidae</taxon>
        <taxon>Marchantiales</taxon>
        <taxon>Ricciaceae</taxon>
        <taxon>Riccia</taxon>
    </lineage>
</organism>
<protein>
    <submittedName>
        <fullName evidence="2">Uncharacterized protein</fullName>
    </submittedName>
</protein>
<feature type="signal peptide" evidence="1">
    <location>
        <begin position="1"/>
        <end position="21"/>
    </location>
</feature>
<keyword evidence="1" id="KW-0732">Signal</keyword>
<name>A0ABD1ZHX1_9MARC</name>
<accession>A0ABD1ZHX1</accession>
<evidence type="ECO:0000313" key="3">
    <source>
        <dbReference type="Proteomes" id="UP001605036"/>
    </source>
</evidence>
<dbReference type="Proteomes" id="UP001605036">
    <property type="component" value="Unassembled WGS sequence"/>
</dbReference>
<reference evidence="2 3" key="1">
    <citation type="submission" date="2024-09" db="EMBL/GenBank/DDBJ databases">
        <title>Chromosome-scale assembly of Riccia fluitans.</title>
        <authorList>
            <person name="Paukszto L."/>
            <person name="Sawicki J."/>
            <person name="Karawczyk K."/>
            <person name="Piernik-Szablinska J."/>
            <person name="Szczecinska M."/>
            <person name="Mazdziarz M."/>
        </authorList>
    </citation>
    <scope>NUCLEOTIDE SEQUENCE [LARGE SCALE GENOMIC DNA]</scope>
    <source>
        <strain evidence="2">Rf_01</strain>
        <tissue evidence="2">Aerial parts of the thallus</tissue>
    </source>
</reference>